<sequence>MANHRFTPVSEGESCCGISRRAQICLCVFLCLLVGVIIAVVAGVRLWHQPLKHREWNGTGSTAHFQDIFLGRCYIYTQLVQPEFRPYHMQHTFETKLLIFTSHVLSLRDRDCKKIEEAFRNAFISKDPCEVTEEDYHPLMELASQTVPCDKTVFWSRTKELAHQYTWVRQEMFTLENTLLGYVADGLTWCGDSGSSEMNYQSCPDWRKDCKNNSVTVFWKVLSKMFAENACGMVQVVLNGSLSNAFSKDSTFGGVEVHNLHPEKVHTLQAWVMHDIGKSPSDSCSGSSIMDLKSIMSKRNIKFTCQDNYRPVKFLQCVRNPEDSSCSLRT</sequence>
<keyword evidence="13" id="KW-0520">NAD</keyword>
<evidence type="ECO:0000256" key="15">
    <source>
        <dbReference type="ARBA" id="ARBA00023157"/>
    </source>
</evidence>
<dbReference type="GO" id="GO:0061809">
    <property type="term" value="F:NAD+ nucleosidase activity, cyclic ADP-ribose generating"/>
    <property type="evidence" value="ECO:0007669"/>
    <property type="project" value="UniProtKB-EC"/>
</dbReference>
<dbReference type="PANTHER" id="PTHR10912">
    <property type="entry name" value="ADP-RIBOSYL CYCLASE"/>
    <property type="match status" value="1"/>
</dbReference>
<evidence type="ECO:0000256" key="16">
    <source>
        <dbReference type="ARBA" id="ARBA00023180"/>
    </source>
</evidence>
<evidence type="ECO:0000256" key="18">
    <source>
        <dbReference type="ARBA" id="ARBA00030272"/>
    </source>
</evidence>
<dbReference type="EC" id="3.2.2.6" evidence="4"/>
<evidence type="ECO:0000256" key="6">
    <source>
        <dbReference type="ARBA" id="ARBA00015644"/>
    </source>
</evidence>
<keyword evidence="14 23" id="KW-0472">Membrane</keyword>
<keyword evidence="9 24" id="KW-0378">Hydrolase</keyword>
<keyword evidence="11" id="KW-0735">Signal-anchor</keyword>
<evidence type="ECO:0000256" key="3">
    <source>
        <dbReference type="ARBA" id="ARBA00011738"/>
    </source>
</evidence>
<dbReference type="Proteomes" id="UP000299084">
    <property type="component" value="Unassembled WGS sequence"/>
</dbReference>
<keyword evidence="7" id="KW-0808">Transferase</keyword>
<organism evidence="24 25">
    <name type="scientific">Camelus dromedarius</name>
    <name type="common">Dromedary</name>
    <name type="synonym">Arabian camel</name>
    <dbReference type="NCBI Taxonomy" id="9838"/>
    <lineage>
        <taxon>Eukaryota</taxon>
        <taxon>Metazoa</taxon>
        <taxon>Chordata</taxon>
        <taxon>Craniata</taxon>
        <taxon>Vertebrata</taxon>
        <taxon>Euteleostomi</taxon>
        <taxon>Mammalia</taxon>
        <taxon>Eutheria</taxon>
        <taxon>Laurasiatheria</taxon>
        <taxon>Artiodactyla</taxon>
        <taxon>Tylopoda</taxon>
        <taxon>Camelidae</taxon>
        <taxon>Camelus</taxon>
    </lineage>
</organism>
<keyword evidence="8 23" id="KW-0812">Transmembrane</keyword>
<evidence type="ECO:0000256" key="7">
    <source>
        <dbReference type="ARBA" id="ARBA00022679"/>
    </source>
</evidence>
<comment type="subunit">
    <text evidence="3">Homodimer.</text>
</comment>
<comment type="subcellular location">
    <subcellularLocation>
        <location evidence="1">Membrane</location>
        <topology evidence="1">Single-pass type II membrane protein</topology>
    </subcellularLocation>
</comment>
<comment type="similarity">
    <text evidence="2">Belongs to the ADP-ribosyl cyclase family.</text>
</comment>
<dbReference type="SUPFAM" id="SSF52309">
    <property type="entry name" value="N-(deoxy)ribosyltransferase-like"/>
    <property type="match status" value="1"/>
</dbReference>
<name>A0A5N4EFW4_CAMDR</name>
<dbReference type="GO" id="GO:0016849">
    <property type="term" value="F:phosphorus-oxygen lyase activity"/>
    <property type="evidence" value="ECO:0007669"/>
    <property type="project" value="TreeGrafter"/>
</dbReference>
<reference evidence="24 25" key="1">
    <citation type="journal article" date="2019" name="Mol. Ecol. Resour.">
        <title>Improving Illumina assemblies with Hi-C and long reads: an example with the North African dromedary.</title>
        <authorList>
            <person name="Elbers J.P."/>
            <person name="Rogers M.F."/>
            <person name="Perelman P.L."/>
            <person name="Proskuryakova A.A."/>
            <person name="Serdyukova N.A."/>
            <person name="Johnson W.E."/>
            <person name="Horin P."/>
            <person name="Corander J."/>
            <person name="Murphy D."/>
            <person name="Burger P.A."/>
        </authorList>
    </citation>
    <scope>NUCLEOTIDE SEQUENCE [LARGE SCALE GENOMIC DNA]</scope>
    <source>
        <strain evidence="24">Drom800</strain>
        <tissue evidence="24">Blood</tissue>
    </source>
</reference>
<gene>
    <name evidence="24" type="ORF">Cadr_000002232</name>
</gene>
<evidence type="ECO:0000256" key="13">
    <source>
        <dbReference type="ARBA" id="ARBA00023027"/>
    </source>
</evidence>
<comment type="catalytic activity">
    <reaction evidence="22">
        <text>NAD(+) + H2O = ADP-D-ribose + nicotinamide + H(+)</text>
        <dbReference type="Rhea" id="RHEA:16301"/>
        <dbReference type="ChEBI" id="CHEBI:15377"/>
        <dbReference type="ChEBI" id="CHEBI:15378"/>
        <dbReference type="ChEBI" id="CHEBI:17154"/>
        <dbReference type="ChEBI" id="CHEBI:57540"/>
        <dbReference type="ChEBI" id="CHEBI:57967"/>
        <dbReference type="EC" id="3.2.2.6"/>
    </reaction>
</comment>
<proteinExistence type="inferred from homology"/>
<evidence type="ECO:0000256" key="8">
    <source>
        <dbReference type="ARBA" id="ARBA00022692"/>
    </source>
</evidence>
<dbReference type="Gene3D" id="1.20.82.10">
    <property type="entry name" value="ADP Ribosyl Cyclase, Chain A, domain 1"/>
    <property type="match status" value="1"/>
</dbReference>
<dbReference type="Pfam" id="PF02267">
    <property type="entry name" value="Rib_hydrolayse"/>
    <property type="match status" value="1"/>
</dbReference>
<dbReference type="STRING" id="9838.ENSCDRP00005029651"/>
<evidence type="ECO:0000256" key="23">
    <source>
        <dbReference type="SAM" id="Phobius"/>
    </source>
</evidence>
<keyword evidence="10" id="KW-0521">NADP</keyword>
<evidence type="ECO:0000256" key="9">
    <source>
        <dbReference type="ARBA" id="ARBA00022801"/>
    </source>
</evidence>
<evidence type="ECO:0000256" key="12">
    <source>
        <dbReference type="ARBA" id="ARBA00022989"/>
    </source>
</evidence>
<evidence type="ECO:0000256" key="5">
    <source>
        <dbReference type="ARBA" id="ARBA00012600"/>
    </source>
</evidence>
<keyword evidence="15" id="KW-1015">Disulfide bond</keyword>
<keyword evidence="16" id="KW-0325">Glycoprotein</keyword>
<comment type="caution">
    <text evidence="24">The sequence shown here is derived from an EMBL/GenBank/DDBJ whole genome shotgun (WGS) entry which is preliminary data.</text>
</comment>
<evidence type="ECO:0000256" key="14">
    <source>
        <dbReference type="ARBA" id="ARBA00023136"/>
    </source>
</evidence>
<evidence type="ECO:0000313" key="25">
    <source>
        <dbReference type="Proteomes" id="UP000299084"/>
    </source>
</evidence>
<dbReference type="InterPro" id="IPR003193">
    <property type="entry name" value="ADP-ribosyl_cyclase"/>
</dbReference>
<protein>
    <recommendedName>
        <fullName evidence="6">ADP-ribosyl cyclase/cyclic ADP-ribose hydrolase 1</fullName>
        <ecNumber evidence="5">2.4.99.20</ecNumber>
        <ecNumber evidence="4">3.2.2.6</ecNumber>
    </recommendedName>
    <alternativeName>
        <fullName evidence="21">2'-phospho-ADP-ribosyl cyclase</fullName>
    </alternativeName>
    <alternativeName>
        <fullName evidence="19">2'-phospho-ADP-ribosyl cyclase/2'-phospho-cyclic-ADP-ribose transferase</fullName>
    </alternativeName>
    <alternativeName>
        <fullName evidence="17">2'-phospho-cyclic-ADP-ribose transferase</fullName>
    </alternativeName>
    <alternativeName>
        <fullName evidence="20">ADP-ribosyl cyclase 1</fullName>
    </alternativeName>
    <alternativeName>
        <fullName evidence="18">Cyclic ADP-ribose hydrolase 1</fullName>
    </alternativeName>
</protein>
<evidence type="ECO:0000256" key="19">
    <source>
        <dbReference type="ARBA" id="ARBA00030418"/>
    </source>
</evidence>
<evidence type="ECO:0000256" key="2">
    <source>
        <dbReference type="ARBA" id="ARBA00005406"/>
    </source>
</evidence>
<evidence type="ECO:0000256" key="17">
    <source>
        <dbReference type="ARBA" id="ARBA00029787"/>
    </source>
</evidence>
<dbReference type="CDD" id="cd04759">
    <property type="entry name" value="Rib_hydrolase"/>
    <property type="match status" value="1"/>
</dbReference>
<dbReference type="PANTHER" id="PTHR10912:SF5">
    <property type="entry name" value="ADP-RIBOSYL CYCLASE_CYCLIC ADP-RIBOSE HYDROLASE 1"/>
    <property type="match status" value="1"/>
</dbReference>
<feature type="transmembrane region" description="Helical" evidence="23">
    <location>
        <begin position="24"/>
        <end position="47"/>
    </location>
</feature>
<evidence type="ECO:0000256" key="1">
    <source>
        <dbReference type="ARBA" id="ARBA00004606"/>
    </source>
</evidence>
<evidence type="ECO:0000256" key="11">
    <source>
        <dbReference type="ARBA" id="ARBA00022968"/>
    </source>
</evidence>
<keyword evidence="12 23" id="KW-1133">Transmembrane helix</keyword>
<dbReference type="AlphaFoldDB" id="A0A5N4EFW4"/>
<dbReference type="EC" id="2.4.99.20" evidence="5"/>
<evidence type="ECO:0000256" key="20">
    <source>
        <dbReference type="ARBA" id="ARBA00031355"/>
    </source>
</evidence>
<evidence type="ECO:0000256" key="21">
    <source>
        <dbReference type="ARBA" id="ARBA00031840"/>
    </source>
</evidence>
<dbReference type="GO" id="GO:0030890">
    <property type="term" value="P:positive regulation of B cell proliferation"/>
    <property type="evidence" value="ECO:0007669"/>
    <property type="project" value="TreeGrafter"/>
</dbReference>
<keyword evidence="25" id="KW-1185">Reference proteome</keyword>
<evidence type="ECO:0000256" key="22">
    <source>
        <dbReference type="ARBA" id="ARBA00049238"/>
    </source>
</evidence>
<dbReference type="EMBL" id="JWIN03000002">
    <property type="protein sequence ID" value="KAB1282393.1"/>
    <property type="molecule type" value="Genomic_DNA"/>
</dbReference>
<evidence type="ECO:0000256" key="10">
    <source>
        <dbReference type="ARBA" id="ARBA00022857"/>
    </source>
</evidence>
<evidence type="ECO:0000256" key="4">
    <source>
        <dbReference type="ARBA" id="ARBA00011982"/>
    </source>
</evidence>
<dbReference type="Gene3D" id="3.40.50.720">
    <property type="entry name" value="NAD(P)-binding Rossmann-like Domain"/>
    <property type="match status" value="1"/>
</dbReference>
<dbReference type="GO" id="GO:0016740">
    <property type="term" value="F:transferase activity"/>
    <property type="evidence" value="ECO:0007669"/>
    <property type="project" value="UniProtKB-KW"/>
</dbReference>
<dbReference type="GO" id="GO:0005886">
    <property type="term" value="C:plasma membrane"/>
    <property type="evidence" value="ECO:0007669"/>
    <property type="project" value="TreeGrafter"/>
</dbReference>
<accession>A0A5N4EFW4</accession>
<evidence type="ECO:0000313" key="24">
    <source>
        <dbReference type="EMBL" id="KAB1282393.1"/>
    </source>
</evidence>